<comment type="caution">
    <text evidence="2">The sequence shown here is derived from an EMBL/GenBank/DDBJ whole genome shotgun (WGS) entry which is preliminary data.</text>
</comment>
<proteinExistence type="predicted"/>
<feature type="compositionally biased region" description="Basic and acidic residues" evidence="1">
    <location>
        <begin position="29"/>
        <end position="47"/>
    </location>
</feature>
<evidence type="ECO:0000256" key="1">
    <source>
        <dbReference type="SAM" id="MobiDB-lite"/>
    </source>
</evidence>
<organism evidence="2 3">
    <name type="scientific">Pleuronectes platessa</name>
    <name type="common">European plaice</name>
    <dbReference type="NCBI Taxonomy" id="8262"/>
    <lineage>
        <taxon>Eukaryota</taxon>
        <taxon>Metazoa</taxon>
        <taxon>Chordata</taxon>
        <taxon>Craniata</taxon>
        <taxon>Vertebrata</taxon>
        <taxon>Euteleostomi</taxon>
        <taxon>Actinopterygii</taxon>
        <taxon>Neopterygii</taxon>
        <taxon>Teleostei</taxon>
        <taxon>Neoteleostei</taxon>
        <taxon>Acanthomorphata</taxon>
        <taxon>Carangaria</taxon>
        <taxon>Pleuronectiformes</taxon>
        <taxon>Pleuronectoidei</taxon>
        <taxon>Pleuronectidae</taxon>
        <taxon>Pleuronectes</taxon>
    </lineage>
</organism>
<name>A0A9N7YMD7_PLEPL</name>
<sequence>MAFPSRPRAGRGAPPRRKCARRGPASAGERSREEILPHLHGSPDARVSRAALRQSLSTGSRARLMRGPDGRRHFPSVSLPPPRSVPQGPCVNTGPLFASNVASIILSTLAIGAEDVSSLSHVSMLFYLKQATALLSSSALCYNHLLGSLFTRGYLVIARLLTPLPPGSLRHQDDLPGPTRTAESDVKSPTPHPPHTVTAITYPSSPLSSLPTQRAARVTGHKSPQTWAWGFWRVGALGEGGVMRRMGGGVSPSLCANGLRVWGNFVTREKRRGAASHGIRHPPLSSRSS</sequence>
<gene>
    <name evidence="2" type="ORF">PLEPLA_LOCUS18889</name>
</gene>
<feature type="compositionally biased region" description="Low complexity" evidence="1">
    <location>
        <begin position="1"/>
        <end position="13"/>
    </location>
</feature>
<feature type="region of interest" description="Disordered" evidence="1">
    <location>
        <begin position="1"/>
        <end position="85"/>
    </location>
</feature>
<keyword evidence="3" id="KW-1185">Reference proteome</keyword>
<accession>A0A9N7YMD7</accession>
<evidence type="ECO:0000313" key="3">
    <source>
        <dbReference type="Proteomes" id="UP001153269"/>
    </source>
</evidence>
<protein>
    <submittedName>
        <fullName evidence="2">Uncharacterized protein</fullName>
    </submittedName>
</protein>
<evidence type="ECO:0000313" key="2">
    <source>
        <dbReference type="EMBL" id="CAB1430893.1"/>
    </source>
</evidence>
<feature type="region of interest" description="Disordered" evidence="1">
    <location>
        <begin position="167"/>
        <end position="221"/>
    </location>
</feature>
<reference evidence="2" key="1">
    <citation type="submission" date="2020-03" db="EMBL/GenBank/DDBJ databases">
        <authorList>
            <person name="Weist P."/>
        </authorList>
    </citation>
    <scope>NUCLEOTIDE SEQUENCE</scope>
</reference>
<dbReference type="EMBL" id="CADEAL010001280">
    <property type="protein sequence ID" value="CAB1430893.1"/>
    <property type="molecule type" value="Genomic_DNA"/>
</dbReference>
<dbReference type="Proteomes" id="UP001153269">
    <property type="component" value="Unassembled WGS sequence"/>
</dbReference>
<dbReference type="AlphaFoldDB" id="A0A9N7YMD7"/>